<dbReference type="EMBL" id="JAUYVO010000006">
    <property type="protein sequence ID" value="MDP2522934.1"/>
    <property type="molecule type" value="Genomic_DNA"/>
</dbReference>
<comment type="caution">
    <text evidence="1">The sequence shown here is derived from an EMBL/GenBank/DDBJ whole genome shotgun (WGS) entry which is preliminary data.</text>
</comment>
<evidence type="ECO:0000313" key="2">
    <source>
        <dbReference type="EMBL" id="MDP2522934.1"/>
    </source>
</evidence>
<reference evidence="1" key="1">
    <citation type="submission" date="2023-07" db="EMBL/GenBank/DDBJ databases">
        <title>Genome content predicts the carbon catabolic preferences of heterotrophic bacteria.</title>
        <authorList>
            <person name="Gralka M."/>
        </authorList>
    </citation>
    <scope>NUCLEOTIDE SEQUENCE</scope>
    <source>
        <strain evidence="2">5G01</strain>
        <strain evidence="1">I2M16</strain>
    </source>
</reference>
<accession>A0AAW7XG77</accession>
<dbReference type="EMBL" id="JAUOPG010000003">
    <property type="protein sequence ID" value="MDO6453216.1"/>
    <property type="molecule type" value="Genomic_DNA"/>
</dbReference>
<evidence type="ECO:0000313" key="1">
    <source>
        <dbReference type="EMBL" id="MDO6453216.1"/>
    </source>
</evidence>
<evidence type="ECO:0000313" key="4">
    <source>
        <dbReference type="Proteomes" id="UP001177341"/>
    </source>
</evidence>
<dbReference type="AlphaFoldDB" id="A0AAW7XG77"/>
<organism evidence="1 3">
    <name type="scientific">Neptunomonas phycophila</name>
    <dbReference type="NCBI Taxonomy" id="1572645"/>
    <lineage>
        <taxon>Bacteria</taxon>
        <taxon>Pseudomonadati</taxon>
        <taxon>Pseudomonadota</taxon>
        <taxon>Gammaproteobacteria</taxon>
        <taxon>Oceanospirillales</taxon>
        <taxon>Oceanospirillaceae</taxon>
        <taxon>Neptunomonas</taxon>
    </lineage>
</organism>
<dbReference type="Proteomes" id="UP001169862">
    <property type="component" value="Unassembled WGS sequence"/>
</dbReference>
<gene>
    <name evidence="1" type="ORF">Q4490_06525</name>
    <name evidence="2" type="ORF">Q8W30_10185</name>
</gene>
<evidence type="ECO:0000313" key="3">
    <source>
        <dbReference type="Proteomes" id="UP001169862"/>
    </source>
</evidence>
<dbReference type="Proteomes" id="UP001177341">
    <property type="component" value="Unassembled WGS sequence"/>
</dbReference>
<sequence length="44" mass="4746">MRKGPDLVMLVITAFVIGSVITGVFSQTDFELASIVSQVFSRQG</sequence>
<dbReference type="GeneID" id="89458189"/>
<keyword evidence="4" id="KW-1185">Reference proteome</keyword>
<proteinExistence type="predicted"/>
<protein>
    <submittedName>
        <fullName evidence="1">Uncharacterized protein</fullName>
    </submittedName>
</protein>
<dbReference type="RefSeq" id="WP_277252404.1">
    <property type="nucleotide sequence ID" value="NZ_CAXHZV010000028.1"/>
</dbReference>
<name>A0AAW7XG77_9GAMM</name>